<proteinExistence type="predicted"/>
<evidence type="ECO:0000313" key="4">
    <source>
        <dbReference type="Proteomes" id="UP000011083"/>
    </source>
</evidence>
<dbReference type="Proteomes" id="UP000011083">
    <property type="component" value="Unassembled WGS sequence"/>
</dbReference>
<evidence type="ECO:0000256" key="1">
    <source>
        <dbReference type="SAM" id="MobiDB-lite"/>
    </source>
</evidence>
<dbReference type="VEuPathDB" id="AmoebaDB:ACA1_063450"/>
<reference evidence="3 4" key="1">
    <citation type="journal article" date="2013" name="Genome Biol.">
        <title>Genome of Acanthamoeba castellanii highlights extensive lateral gene transfer and early evolution of tyrosine kinase signaling.</title>
        <authorList>
            <person name="Clarke M."/>
            <person name="Lohan A.J."/>
            <person name="Liu B."/>
            <person name="Lagkouvardos I."/>
            <person name="Roy S."/>
            <person name="Zafar N."/>
            <person name="Bertelli C."/>
            <person name="Schilde C."/>
            <person name="Kianianmomeni A."/>
            <person name="Burglin T.R."/>
            <person name="Frech C."/>
            <person name="Turcotte B."/>
            <person name="Kopec K.O."/>
            <person name="Synnott J.M."/>
            <person name="Choo C."/>
            <person name="Paponov I."/>
            <person name="Finkler A."/>
            <person name="Soon Heng Tan C."/>
            <person name="Hutchins A.P."/>
            <person name="Weinmeier T."/>
            <person name="Rattei T."/>
            <person name="Chu J.S."/>
            <person name="Gimenez G."/>
            <person name="Irimia M."/>
            <person name="Rigden D.J."/>
            <person name="Fitzpatrick D.A."/>
            <person name="Lorenzo-Morales J."/>
            <person name="Bateman A."/>
            <person name="Chiu C.H."/>
            <person name="Tang P."/>
            <person name="Hegemann P."/>
            <person name="Fromm H."/>
            <person name="Raoult D."/>
            <person name="Greub G."/>
            <person name="Miranda-Saavedra D."/>
            <person name="Chen N."/>
            <person name="Nash P."/>
            <person name="Ginger M.L."/>
            <person name="Horn M."/>
            <person name="Schaap P."/>
            <person name="Caler L."/>
            <person name="Loftus B."/>
        </authorList>
    </citation>
    <scope>NUCLEOTIDE SEQUENCE [LARGE SCALE GENOMIC DNA]</scope>
    <source>
        <strain evidence="3 4">Neff</strain>
    </source>
</reference>
<gene>
    <name evidence="3" type="ORF">ACA1_063450</name>
</gene>
<feature type="region of interest" description="Disordered" evidence="1">
    <location>
        <begin position="276"/>
        <end position="339"/>
    </location>
</feature>
<dbReference type="GeneID" id="14918292"/>
<dbReference type="Gene3D" id="3.30.450.20">
    <property type="entry name" value="PAS domain"/>
    <property type="match status" value="1"/>
</dbReference>
<name>L8GZR7_ACACF</name>
<dbReference type="CDD" id="cd00130">
    <property type="entry name" value="PAS"/>
    <property type="match status" value="1"/>
</dbReference>
<dbReference type="InterPro" id="IPR000014">
    <property type="entry name" value="PAS"/>
</dbReference>
<evidence type="ECO:0000313" key="3">
    <source>
        <dbReference type="EMBL" id="ELR17581.1"/>
    </source>
</evidence>
<sequence length="374" mass="39636">MDQIRALLALFHQSPSSASLSTPPRPTPLRPTPLLLTQEASAGETGETLVDALPFLAEYDCSALIVSNLRQPFIVLRTSLGLTHLGVTHPRIAYVSPSAAAYLGFSPAELVGQMVSKLGGIGAEGKLELVQLMFEKPPSNVSTPITITSTYFIRKNGAPVRLETQHQNLWADSISKWHIVRLRRVLEENVPSPLPVRDLEDLLADPLTLSVIDARLTLVSRTRALDDIHLYWRSRATYLASIAAISPTVSSIVGPSSLAGFVSPLSPITQHASWNPASLSSPSLSASSPSSSSSPATTTTQEDGDSEQTTPSSGHADGHPPEEVVAMGTPGGGPAGLDLDELLGALRSPASGSASELLLDDTAPWLQNAEGRWV</sequence>
<dbReference type="AlphaFoldDB" id="L8GZR7"/>
<feature type="compositionally biased region" description="Low complexity" evidence="1">
    <location>
        <begin position="276"/>
        <end position="300"/>
    </location>
</feature>
<dbReference type="KEGG" id="acan:ACA1_063450"/>
<accession>L8GZR7</accession>
<keyword evidence="4" id="KW-1185">Reference proteome</keyword>
<feature type="region of interest" description="Disordered" evidence="1">
    <location>
        <begin position="351"/>
        <end position="374"/>
    </location>
</feature>
<dbReference type="EMBL" id="KB007974">
    <property type="protein sequence ID" value="ELR17581.1"/>
    <property type="molecule type" value="Genomic_DNA"/>
</dbReference>
<dbReference type="RefSeq" id="XP_004339594.1">
    <property type="nucleotide sequence ID" value="XM_004339546.1"/>
</dbReference>
<dbReference type="PROSITE" id="PS50112">
    <property type="entry name" value="PAS"/>
    <property type="match status" value="1"/>
</dbReference>
<evidence type="ECO:0000259" key="2">
    <source>
        <dbReference type="PROSITE" id="PS50112"/>
    </source>
</evidence>
<organism evidence="3 4">
    <name type="scientific">Acanthamoeba castellanii (strain ATCC 30010 / Neff)</name>
    <dbReference type="NCBI Taxonomy" id="1257118"/>
    <lineage>
        <taxon>Eukaryota</taxon>
        <taxon>Amoebozoa</taxon>
        <taxon>Discosea</taxon>
        <taxon>Longamoebia</taxon>
        <taxon>Centramoebida</taxon>
        <taxon>Acanthamoebidae</taxon>
        <taxon>Acanthamoeba</taxon>
    </lineage>
</organism>
<feature type="domain" description="PAS" evidence="2">
    <location>
        <begin position="91"/>
        <end position="113"/>
    </location>
</feature>
<dbReference type="OrthoDB" id="2162994at2759"/>
<protein>
    <recommendedName>
        <fullName evidence="2">PAS domain-containing protein</fullName>
    </recommendedName>
</protein>